<dbReference type="GO" id="GO:0000723">
    <property type="term" value="P:telomere maintenance"/>
    <property type="evidence" value="ECO:0007669"/>
    <property type="project" value="InterPro"/>
</dbReference>
<evidence type="ECO:0000313" key="4">
    <source>
        <dbReference type="Proteomes" id="UP001153714"/>
    </source>
</evidence>
<keyword evidence="1" id="KW-0234">DNA repair</keyword>
<dbReference type="InterPro" id="IPR010285">
    <property type="entry name" value="DNA_helicase_pif1-like_DEAD"/>
</dbReference>
<dbReference type="PANTHER" id="PTHR47642">
    <property type="entry name" value="ATP-DEPENDENT DNA HELICASE"/>
    <property type="match status" value="1"/>
</dbReference>
<dbReference type="GO" id="GO:0006281">
    <property type="term" value="P:DNA repair"/>
    <property type="evidence" value="ECO:0007669"/>
    <property type="project" value="UniProtKB-KW"/>
</dbReference>
<protein>
    <recommendedName>
        <fullName evidence="1">ATP-dependent DNA helicase</fullName>
        <ecNumber evidence="1">5.6.2.3</ecNumber>
    </recommendedName>
</protein>
<dbReference type="EC" id="5.6.2.3" evidence="1"/>
<organism evidence="3 4">
    <name type="scientific">Diatraea saccharalis</name>
    <name type="common">sugarcane borer</name>
    <dbReference type="NCBI Taxonomy" id="40085"/>
    <lineage>
        <taxon>Eukaryota</taxon>
        <taxon>Metazoa</taxon>
        <taxon>Ecdysozoa</taxon>
        <taxon>Arthropoda</taxon>
        <taxon>Hexapoda</taxon>
        <taxon>Insecta</taxon>
        <taxon>Pterygota</taxon>
        <taxon>Neoptera</taxon>
        <taxon>Endopterygota</taxon>
        <taxon>Lepidoptera</taxon>
        <taxon>Glossata</taxon>
        <taxon>Ditrysia</taxon>
        <taxon>Pyraloidea</taxon>
        <taxon>Crambidae</taxon>
        <taxon>Crambinae</taxon>
        <taxon>Diatraea</taxon>
    </lineage>
</organism>
<dbReference type="Gene3D" id="3.40.50.300">
    <property type="entry name" value="P-loop containing nucleotide triphosphate hydrolases"/>
    <property type="match status" value="2"/>
</dbReference>
<gene>
    <name evidence="3" type="ORF">DIATSA_LOCUS12072</name>
</gene>
<comment type="similarity">
    <text evidence="1">Belongs to the helicase family.</text>
</comment>
<evidence type="ECO:0000259" key="2">
    <source>
        <dbReference type="Pfam" id="PF05970"/>
    </source>
</evidence>
<comment type="catalytic activity">
    <reaction evidence="1">
        <text>ATP + H2O = ADP + phosphate + H(+)</text>
        <dbReference type="Rhea" id="RHEA:13065"/>
        <dbReference type="ChEBI" id="CHEBI:15377"/>
        <dbReference type="ChEBI" id="CHEBI:15378"/>
        <dbReference type="ChEBI" id="CHEBI:30616"/>
        <dbReference type="ChEBI" id="CHEBI:43474"/>
        <dbReference type="ChEBI" id="CHEBI:456216"/>
        <dbReference type="EC" id="5.6.2.3"/>
    </reaction>
</comment>
<comment type="cofactor">
    <cofactor evidence="1">
        <name>Mg(2+)</name>
        <dbReference type="ChEBI" id="CHEBI:18420"/>
    </cofactor>
</comment>
<dbReference type="EMBL" id="OU893338">
    <property type="protein sequence ID" value="CAG9794720.1"/>
    <property type="molecule type" value="Genomic_DNA"/>
</dbReference>
<dbReference type="Proteomes" id="UP001153714">
    <property type="component" value="Chromosome 7"/>
</dbReference>
<evidence type="ECO:0000256" key="1">
    <source>
        <dbReference type="RuleBase" id="RU363044"/>
    </source>
</evidence>
<dbReference type="GO" id="GO:0043139">
    <property type="term" value="F:5'-3' DNA helicase activity"/>
    <property type="evidence" value="ECO:0007669"/>
    <property type="project" value="UniProtKB-EC"/>
</dbReference>
<keyword evidence="1" id="KW-0233">DNA recombination</keyword>
<dbReference type="CDD" id="cd18809">
    <property type="entry name" value="SF1_C_RecD"/>
    <property type="match status" value="1"/>
</dbReference>
<sequence>MPKLNEITTYNSRKKQLNINVPPSFPPLDQIQTIVLKDHEGKPYLFKLFKENSESASDALDDSIECDNLVIDLHKIKEIFEILTDDQRNIVMHVYFMYKNNKKRIVQNEFGEIYEDNPKIILQGPAGTGKSTIIDFIEKLITWEENKTSDTPEKIKVLKCAFTGKAASNIDGVTLNHMFSIPIYNTRGIGKKRLESKKELLANCIFFICDEISMVGKRLLDSVNIRLQLIFDNDNLYGDRFVLLVGDLYQIDPVGEKPIYPNSQLWTCCEFYELNKIIRQQDEKFINALNNFRDSKMTDEDIELLRSREIENIDQISDSVIHLFYLNTAVDKFNIEKINKSNGEEEIVNAIEDNEDWVPGNLRVKVGIRYMITKNMDVGDSLANGTTGIVKGFDYNTDGDVNVIWMEFHSNEIGKKIRSKYFKKHSKPGFERCVPIHQSSIVVKLKSDPKVARTFRNMFPLKAAEAITVHKSQGQTFHDGVCIHITDNRKDRLRFDKSLQYVALTRVKRLEDLYIYGNFNFASVKSEKFVRTENELNRLRTERKLKLAYETFEDKIGDVIIFLNTGHTFNEHYQFITTDKWYSNGSLLIFTDTNTINSDEIRIPNFEVIFRSNNKMTLRSGGGIICYKDANKSVDIVSSISDDANKSYLTLLLYEKFLYIVIGDKGNSNDDYYKQAILKLISQYIGARKCIFFIGNMDPNKGSLAYYFSGLDFEKKFSKKILTTDENNQHDMIYSRNFNIPYDNIGCYEYIPSSHKPIYVKLPTK</sequence>
<dbReference type="GO" id="GO:0006310">
    <property type="term" value="P:DNA recombination"/>
    <property type="evidence" value="ECO:0007669"/>
    <property type="project" value="UniProtKB-KW"/>
</dbReference>
<keyword evidence="1" id="KW-0067">ATP-binding</keyword>
<dbReference type="Pfam" id="PF05970">
    <property type="entry name" value="PIF1"/>
    <property type="match status" value="1"/>
</dbReference>
<dbReference type="OrthoDB" id="6141723at2759"/>
<reference evidence="3" key="1">
    <citation type="submission" date="2021-12" db="EMBL/GenBank/DDBJ databases">
        <authorList>
            <person name="King R."/>
        </authorList>
    </citation>
    <scope>NUCLEOTIDE SEQUENCE</scope>
</reference>
<reference evidence="3" key="2">
    <citation type="submission" date="2022-10" db="EMBL/GenBank/DDBJ databases">
        <authorList>
            <consortium name="ENA_rothamsted_submissions"/>
            <consortium name="culmorum"/>
            <person name="King R."/>
        </authorList>
    </citation>
    <scope>NUCLEOTIDE SEQUENCE</scope>
</reference>
<name>A0A9N9RDS1_9NEOP</name>
<dbReference type="InterPro" id="IPR051055">
    <property type="entry name" value="PIF1_helicase"/>
</dbReference>
<accession>A0A9N9RDS1</accession>
<dbReference type="SUPFAM" id="SSF52540">
    <property type="entry name" value="P-loop containing nucleoside triphosphate hydrolases"/>
    <property type="match status" value="2"/>
</dbReference>
<dbReference type="AlphaFoldDB" id="A0A9N9RDS1"/>
<keyword evidence="1" id="KW-0227">DNA damage</keyword>
<keyword evidence="1" id="KW-0378">Hydrolase</keyword>
<keyword evidence="1" id="KW-0547">Nucleotide-binding</keyword>
<dbReference type="GO" id="GO:0005524">
    <property type="term" value="F:ATP binding"/>
    <property type="evidence" value="ECO:0007669"/>
    <property type="project" value="UniProtKB-KW"/>
</dbReference>
<keyword evidence="4" id="KW-1185">Reference proteome</keyword>
<proteinExistence type="inferred from homology"/>
<evidence type="ECO:0000313" key="3">
    <source>
        <dbReference type="EMBL" id="CAG9794720.1"/>
    </source>
</evidence>
<dbReference type="InterPro" id="IPR027417">
    <property type="entry name" value="P-loop_NTPase"/>
</dbReference>
<keyword evidence="1" id="KW-0347">Helicase</keyword>
<feature type="domain" description="DNA helicase Pif1-like DEAD-box helicase" evidence="2">
    <location>
        <begin position="100"/>
        <end position="299"/>
    </location>
</feature>
<dbReference type="GO" id="GO:0016787">
    <property type="term" value="F:hydrolase activity"/>
    <property type="evidence" value="ECO:0007669"/>
    <property type="project" value="UniProtKB-KW"/>
</dbReference>